<dbReference type="GO" id="GO:0003677">
    <property type="term" value="F:DNA binding"/>
    <property type="evidence" value="ECO:0007669"/>
    <property type="project" value="InterPro"/>
</dbReference>
<comment type="similarity">
    <text evidence="1">Belongs to the sigma-70 factor family. ECF subfamily.</text>
</comment>
<dbReference type="NCBIfam" id="TIGR02937">
    <property type="entry name" value="sigma70-ECF"/>
    <property type="match status" value="1"/>
</dbReference>
<dbReference type="CDD" id="cd06171">
    <property type="entry name" value="Sigma70_r4"/>
    <property type="match status" value="1"/>
</dbReference>
<evidence type="ECO:0000256" key="4">
    <source>
        <dbReference type="ARBA" id="ARBA00023163"/>
    </source>
</evidence>
<feature type="domain" description="RNA polymerase sigma factor 70 region 4 type 2" evidence="6">
    <location>
        <begin position="99"/>
        <end position="148"/>
    </location>
</feature>
<dbReference type="InterPro" id="IPR013325">
    <property type="entry name" value="RNA_pol_sigma_r2"/>
</dbReference>
<dbReference type="EMBL" id="DF968181">
    <property type="protein sequence ID" value="GAP40347.1"/>
    <property type="molecule type" value="Genomic_DNA"/>
</dbReference>
<keyword evidence="8" id="KW-1185">Reference proteome</keyword>
<dbReference type="GO" id="GO:0016987">
    <property type="term" value="F:sigma factor activity"/>
    <property type="evidence" value="ECO:0007669"/>
    <property type="project" value="UniProtKB-KW"/>
</dbReference>
<protein>
    <submittedName>
        <fullName evidence="7">RNA polymerase sigma factor, sigma-70 family</fullName>
    </submittedName>
</protein>
<dbReference type="GO" id="GO:0006352">
    <property type="term" value="P:DNA-templated transcription initiation"/>
    <property type="evidence" value="ECO:0007669"/>
    <property type="project" value="InterPro"/>
</dbReference>
<dbReference type="STRING" id="1678840.ATC1_13319"/>
<keyword evidence="3" id="KW-0731">Sigma factor</keyword>
<accession>A0A0S7BPR0</accession>
<evidence type="ECO:0000259" key="5">
    <source>
        <dbReference type="Pfam" id="PF04542"/>
    </source>
</evidence>
<dbReference type="Pfam" id="PF08281">
    <property type="entry name" value="Sigma70_r4_2"/>
    <property type="match status" value="1"/>
</dbReference>
<dbReference type="InterPro" id="IPR039425">
    <property type="entry name" value="RNA_pol_sigma-70-like"/>
</dbReference>
<dbReference type="AlphaFoldDB" id="A0A0S7BPR0"/>
<evidence type="ECO:0000313" key="8">
    <source>
        <dbReference type="Proteomes" id="UP000053370"/>
    </source>
</evidence>
<dbReference type="Pfam" id="PF04542">
    <property type="entry name" value="Sigma70_r2"/>
    <property type="match status" value="1"/>
</dbReference>
<dbReference type="RefSeq" id="WP_062279557.1">
    <property type="nucleotide sequence ID" value="NZ_DF968181.1"/>
</dbReference>
<dbReference type="SUPFAM" id="SSF88659">
    <property type="entry name" value="Sigma3 and sigma4 domains of RNA polymerase sigma factors"/>
    <property type="match status" value="1"/>
</dbReference>
<dbReference type="SUPFAM" id="SSF88946">
    <property type="entry name" value="Sigma2 domain of RNA polymerase sigma factors"/>
    <property type="match status" value="1"/>
</dbReference>
<dbReference type="Gene3D" id="1.10.10.10">
    <property type="entry name" value="Winged helix-like DNA-binding domain superfamily/Winged helix DNA-binding domain"/>
    <property type="match status" value="1"/>
</dbReference>
<dbReference type="InterPro" id="IPR014284">
    <property type="entry name" value="RNA_pol_sigma-70_dom"/>
</dbReference>
<dbReference type="InterPro" id="IPR007627">
    <property type="entry name" value="RNA_pol_sigma70_r2"/>
</dbReference>
<evidence type="ECO:0000259" key="6">
    <source>
        <dbReference type="Pfam" id="PF08281"/>
    </source>
</evidence>
<keyword evidence="4" id="KW-0804">Transcription</keyword>
<organism evidence="7">
    <name type="scientific">Flexilinea flocculi</name>
    <dbReference type="NCBI Taxonomy" id="1678840"/>
    <lineage>
        <taxon>Bacteria</taxon>
        <taxon>Bacillati</taxon>
        <taxon>Chloroflexota</taxon>
        <taxon>Anaerolineae</taxon>
        <taxon>Anaerolineales</taxon>
        <taxon>Anaerolineaceae</taxon>
        <taxon>Flexilinea</taxon>
    </lineage>
</organism>
<proteinExistence type="inferred from homology"/>
<dbReference type="InterPro" id="IPR013249">
    <property type="entry name" value="RNA_pol_sigma70_r4_t2"/>
</dbReference>
<name>A0A0S7BPR0_9CHLR</name>
<dbReference type="PANTHER" id="PTHR43133">
    <property type="entry name" value="RNA POLYMERASE ECF-TYPE SIGMA FACTO"/>
    <property type="match status" value="1"/>
</dbReference>
<dbReference type="Gene3D" id="1.10.1740.10">
    <property type="match status" value="1"/>
</dbReference>
<evidence type="ECO:0000256" key="1">
    <source>
        <dbReference type="ARBA" id="ARBA00010641"/>
    </source>
</evidence>
<evidence type="ECO:0000256" key="3">
    <source>
        <dbReference type="ARBA" id="ARBA00023082"/>
    </source>
</evidence>
<evidence type="ECO:0000313" key="7">
    <source>
        <dbReference type="EMBL" id="GAP40347.1"/>
    </source>
</evidence>
<dbReference type="OrthoDB" id="9785675at2"/>
<sequence>MSENDDFQKAVMLYKDTIFRIAYAYCRNHFDAEDICQEVFLKLYRHGSRFNDQDHEKAWLIRVAINQCKDFLRRKWVISFFRGKDCIAGYESENQSEVVEAVFSLPIKYRMPIHLYYYEDYSIREIAEILGTSETAIQTQLQRARMMLRKKIREEFEDESK</sequence>
<feature type="domain" description="RNA polymerase sigma-70 region 2" evidence="5">
    <location>
        <begin position="12"/>
        <end position="76"/>
    </location>
</feature>
<evidence type="ECO:0000256" key="2">
    <source>
        <dbReference type="ARBA" id="ARBA00023015"/>
    </source>
</evidence>
<gene>
    <name evidence="7" type="ORF">ATC1_13319</name>
</gene>
<dbReference type="Proteomes" id="UP000053370">
    <property type="component" value="Unassembled WGS sequence"/>
</dbReference>
<dbReference type="InterPro" id="IPR013324">
    <property type="entry name" value="RNA_pol_sigma_r3/r4-like"/>
</dbReference>
<reference evidence="7" key="1">
    <citation type="journal article" date="2015" name="Genome Announc.">
        <title>Draft Genome Sequence of Anaerolineae Strain TC1, a Novel Isolate from a Methanogenic Wastewater Treatment System.</title>
        <authorList>
            <person name="Matsuura N."/>
            <person name="Tourlousse D.M."/>
            <person name="Sun L."/>
            <person name="Toyonaga M."/>
            <person name="Kuroda K."/>
            <person name="Ohashi A."/>
            <person name="Cruz R."/>
            <person name="Yamaguchi T."/>
            <person name="Sekiguchi Y."/>
        </authorList>
    </citation>
    <scope>NUCLEOTIDE SEQUENCE [LARGE SCALE GENOMIC DNA]</scope>
    <source>
        <strain evidence="7">TC1</strain>
    </source>
</reference>
<dbReference type="InterPro" id="IPR036388">
    <property type="entry name" value="WH-like_DNA-bd_sf"/>
</dbReference>
<dbReference type="PANTHER" id="PTHR43133:SF51">
    <property type="entry name" value="RNA POLYMERASE SIGMA FACTOR"/>
    <property type="match status" value="1"/>
</dbReference>
<keyword evidence="2" id="KW-0805">Transcription regulation</keyword>